<dbReference type="Proteomes" id="UP000005845">
    <property type="component" value="Unassembled WGS sequence"/>
</dbReference>
<evidence type="ECO:0000313" key="2">
    <source>
        <dbReference type="Proteomes" id="UP000005845"/>
    </source>
</evidence>
<dbReference type="EMBL" id="BAFC01000116">
    <property type="protein sequence ID" value="GAB40942.1"/>
    <property type="molecule type" value="Genomic_DNA"/>
</dbReference>
<gene>
    <name evidence="1" type="ORF">GOSPT_118_00180</name>
</gene>
<dbReference type="eggNOG" id="ENOG5033ZWJ">
    <property type="taxonomic scope" value="Bacteria"/>
</dbReference>
<sequence>MGSIGRECIARLRFVTIHASYERHPDLGCEAVVFIDDESMGCFQIQRDLVSDAKAGGREGYCVTTGASAPVYGGVVEWRRVDDDRIEFALTPKAGRLFGDNVLSFQITPVGDESVDEIIEHVERLLR</sequence>
<protein>
    <submittedName>
        <fullName evidence="1">Uncharacterized protein</fullName>
    </submittedName>
</protein>
<dbReference type="AlphaFoldDB" id="H5U5D4"/>
<name>H5U5D4_9ACTN</name>
<proteinExistence type="predicted"/>
<comment type="caution">
    <text evidence="1">The sequence shown here is derived from an EMBL/GenBank/DDBJ whole genome shotgun (WGS) entry which is preliminary data.</text>
</comment>
<keyword evidence="2" id="KW-1185">Reference proteome</keyword>
<reference evidence="1 2" key="1">
    <citation type="submission" date="2012-02" db="EMBL/GenBank/DDBJ databases">
        <title>Whole genome shotgun sequence of Gordonia sputi NBRC 100414.</title>
        <authorList>
            <person name="Yoshida I."/>
            <person name="Hosoyama A."/>
            <person name="Tsuchikane K."/>
            <person name="Katsumata H."/>
            <person name="Yamazaki S."/>
            <person name="Fujita N."/>
        </authorList>
    </citation>
    <scope>NUCLEOTIDE SEQUENCE [LARGE SCALE GENOMIC DNA]</scope>
    <source>
        <strain evidence="1 2">NBRC 100414</strain>
    </source>
</reference>
<accession>H5U5D4</accession>
<evidence type="ECO:0000313" key="1">
    <source>
        <dbReference type="EMBL" id="GAB40942.1"/>
    </source>
</evidence>
<organism evidence="1 2">
    <name type="scientific">Gordonia sputi NBRC 100414</name>
    <dbReference type="NCBI Taxonomy" id="1089453"/>
    <lineage>
        <taxon>Bacteria</taxon>
        <taxon>Bacillati</taxon>
        <taxon>Actinomycetota</taxon>
        <taxon>Actinomycetes</taxon>
        <taxon>Mycobacteriales</taxon>
        <taxon>Gordoniaceae</taxon>
        <taxon>Gordonia</taxon>
    </lineage>
</organism>